<dbReference type="AlphaFoldDB" id="A0A8T1ATB3"/>
<evidence type="ECO:0000313" key="1">
    <source>
        <dbReference type="EMBL" id="KAG2886136.1"/>
    </source>
</evidence>
<name>A0A8T1ATB3_9STRA</name>
<proteinExistence type="predicted"/>
<sequence>MTNSTLFPPNTSATTLSALWFNAKYTATIRLPGGQNGDLINIADEANFIRVSRLPNLTGHQRVLSDTLKVQKTLPASAADHRKAKYAAEVKLRRLRNHMHQARYKLKRKLVAGLND</sequence>
<evidence type="ECO:0000313" key="2">
    <source>
        <dbReference type="Proteomes" id="UP000736787"/>
    </source>
</evidence>
<dbReference type="EMBL" id="RCMK01001967">
    <property type="protein sequence ID" value="KAG2886136.1"/>
    <property type="molecule type" value="Genomic_DNA"/>
</dbReference>
<accession>A0A8T1ATB3</accession>
<gene>
    <name evidence="1" type="ORF">PC117_g25422</name>
</gene>
<reference evidence="1" key="1">
    <citation type="submission" date="2018-10" db="EMBL/GenBank/DDBJ databases">
        <title>Effector identification in a new, highly contiguous assembly of the strawberry crown rot pathogen Phytophthora cactorum.</title>
        <authorList>
            <person name="Armitage A.D."/>
            <person name="Nellist C.F."/>
            <person name="Bates H."/>
            <person name="Vickerstaff R.J."/>
            <person name="Harrison R.J."/>
        </authorList>
    </citation>
    <scope>NUCLEOTIDE SEQUENCE</scope>
    <source>
        <strain evidence="1">4040</strain>
    </source>
</reference>
<dbReference type="Proteomes" id="UP000736787">
    <property type="component" value="Unassembled WGS sequence"/>
</dbReference>
<protein>
    <submittedName>
        <fullName evidence="1">Uncharacterized protein</fullName>
    </submittedName>
</protein>
<comment type="caution">
    <text evidence="1">The sequence shown here is derived from an EMBL/GenBank/DDBJ whole genome shotgun (WGS) entry which is preliminary data.</text>
</comment>
<organism evidence="1 2">
    <name type="scientific">Phytophthora cactorum</name>
    <dbReference type="NCBI Taxonomy" id="29920"/>
    <lineage>
        <taxon>Eukaryota</taxon>
        <taxon>Sar</taxon>
        <taxon>Stramenopiles</taxon>
        <taxon>Oomycota</taxon>
        <taxon>Peronosporomycetes</taxon>
        <taxon>Peronosporales</taxon>
        <taxon>Peronosporaceae</taxon>
        <taxon>Phytophthora</taxon>
    </lineage>
</organism>